<dbReference type="PROSITE" id="PS50893">
    <property type="entry name" value="ABC_TRANSPORTER_2"/>
    <property type="match status" value="1"/>
</dbReference>
<dbReference type="GO" id="GO:0016887">
    <property type="term" value="F:ATP hydrolysis activity"/>
    <property type="evidence" value="ECO:0007669"/>
    <property type="project" value="InterPro"/>
</dbReference>
<keyword evidence="14" id="KW-1185">Reference proteome</keyword>
<dbReference type="Gene3D" id="3.40.50.300">
    <property type="entry name" value="P-loop containing nucleotide triphosphate hydrolases"/>
    <property type="match status" value="1"/>
</dbReference>
<comment type="similarity">
    <text evidence="11">Belongs to the ABC transporter superfamily. Nickel importer (TC 3.A.1.5.3) family.</text>
</comment>
<dbReference type="GO" id="GO:0015413">
    <property type="term" value="F:ABC-type nickel transporter activity"/>
    <property type="evidence" value="ECO:0007669"/>
    <property type="project" value="UniProtKB-UniRule"/>
</dbReference>
<dbReference type="eggNOG" id="COG1124">
    <property type="taxonomic scope" value="Bacteria"/>
</dbReference>
<dbReference type="InterPro" id="IPR003593">
    <property type="entry name" value="AAA+_ATPase"/>
</dbReference>
<dbReference type="PROSITE" id="PS00211">
    <property type="entry name" value="ABC_TRANSPORTER_1"/>
    <property type="match status" value="1"/>
</dbReference>
<keyword evidence="1 11" id="KW-0813">Transport</keyword>
<proteinExistence type="inferred from homology"/>
<reference evidence="14" key="1">
    <citation type="submission" date="2014-05" db="EMBL/GenBank/DDBJ databases">
        <title>ATOL: Assembling a taxonomically balanced genome-scale reconstruction of the evolutionary history of the Enterobacteriaceae.</title>
        <authorList>
            <person name="Plunkett G. III"/>
            <person name="Neeno-Eckwall E.C."/>
            <person name="Glasner J.D."/>
            <person name="Perna N.T."/>
        </authorList>
    </citation>
    <scope>NUCLEOTIDE SEQUENCE [LARGE SCALE GENOMIC DNA]</scope>
    <source>
        <strain evidence="14">ATCC 49490</strain>
    </source>
</reference>
<dbReference type="InterPro" id="IPR017871">
    <property type="entry name" value="ABC_transporter-like_CS"/>
</dbReference>
<evidence type="ECO:0000256" key="4">
    <source>
        <dbReference type="ARBA" id="ARBA00022596"/>
    </source>
</evidence>
<evidence type="ECO:0000256" key="1">
    <source>
        <dbReference type="ARBA" id="ARBA00022448"/>
    </source>
</evidence>
<dbReference type="Proteomes" id="UP000028630">
    <property type="component" value="Unassembled WGS sequence"/>
</dbReference>
<evidence type="ECO:0000256" key="3">
    <source>
        <dbReference type="ARBA" id="ARBA00022519"/>
    </source>
</evidence>
<accession>A0A085A2L7</accession>
<dbReference type="SMART" id="SM00382">
    <property type="entry name" value="AAA"/>
    <property type="match status" value="1"/>
</dbReference>
<keyword evidence="13" id="KW-0378">Hydrolase</keyword>
<keyword evidence="2 11" id="KW-1003">Cell membrane</keyword>
<dbReference type="CDD" id="cd03257">
    <property type="entry name" value="ABC_NikE_OppD_transporters"/>
    <property type="match status" value="1"/>
</dbReference>
<feature type="domain" description="ABC transporter" evidence="12">
    <location>
        <begin position="1"/>
        <end position="244"/>
    </location>
</feature>
<dbReference type="SUPFAM" id="SSF52540">
    <property type="entry name" value="P-loop containing nucleoside triphosphate hydrolases"/>
    <property type="match status" value="1"/>
</dbReference>
<name>A0A085A2L7_9ENTR</name>
<evidence type="ECO:0000256" key="8">
    <source>
        <dbReference type="ARBA" id="ARBA00023065"/>
    </source>
</evidence>
<protein>
    <recommendedName>
        <fullName evidence="11">Nickel import ATP-binding protein NikE</fullName>
        <ecNumber evidence="11">7.2.2.11</ecNumber>
    </recommendedName>
</protein>
<gene>
    <name evidence="13" type="primary">nikE</name>
    <name evidence="13" type="ORF">GTGU_03184</name>
</gene>
<keyword evidence="8 11" id="KW-0406">Ion transport</keyword>
<dbReference type="PANTHER" id="PTHR43776:SF7">
    <property type="entry name" value="D,D-DIPEPTIDE TRANSPORT ATP-BINDING PROTEIN DDPF-RELATED"/>
    <property type="match status" value="1"/>
</dbReference>
<evidence type="ECO:0000256" key="5">
    <source>
        <dbReference type="ARBA" id="ARBA00022741"/>
    </source>
</evidence>
<comment type="subunit">
    <text evidence="11">The complex is composed of two ATP-binding proteins (NikD and NikE), two transmembrane proteins (NikB and NikC) and a solute-binding protein (NikA).</text>
</comment>
<dbReference type="OrthoDB" id="9784450at2"/>
<evidence type="ECO:0000256" key="11">
    <source>
        <dbReference type="RuleBase" id="RU369064"/>
    </source>
</evidence>
<keyword evidence="4 11" id="KW-0533">Nickel</keyword>
<evidence type="ECO:0000313" key="13">
    <source>
        <dbReference type="EMBL" id="KFC04462.1"/>
    </source>
</evidence>
<dbReference type="NCBIfam" id="NF007739">
    <property type="entry name" value="PRK10419.1"/>
    <property type="match status" value="1"/>
</dbReference>
<dbReference type="Pfam" id="PF00005">
    <property type="entry name" value="ABC_tran"/>
    <property type="match status" value="1"/>
</dbReference>
<comment type="caution">
    <text evidence="13">The sequence shown here is derived from an EMBL/GenBank/DDBJ whole genome shotgun (WGS) entry which is preliminary data.</text>
</comment>
<organism evidence="13 14">
    <name type="scientific">Trabulsiella guamensis ATCC 49490</name>
    <dbReference type="NCBI Taxonomy" id="1005994"/>
    <lineage>
        <taxon>Bacteria</taxon>
        <taxon>Pseudomonadati</taxon>
        <taxon>Pseudomonadota</taxon>
        <taxon>Gammaproteobacteria</taxon>
        <taxon>Enterobacterales</taxon>
        <taxon>Enterobacteriaceae</taxon>
        <taxon>Trabulsiella</taxon>
    </lineage>
</organism>
<sequence>MTLFTVSQLNHGYPRRPAVLNDVTFALRPGETVALLGRSGCGKSTLARLLVGLETPASGEILWQGKPLAALKGEAKRGFYRDIQMVFQDAISAVNPRKTVREIIREPLRHLMRCSRQEQQQKIAAMMEAVELDLSMLDKRPPQLSGGQLQRVCLARALIVEPKLLILDEAVSSLDLVLQAGIIRLLKRLQQQSGVACLFITHDLRLVERFCQRVMVMECGQLVETTVVQSPLRFQTAAGQALQRAVLPAFPATLTKGKLACSA</sequence>
<dbReference type="GO" id="GO:0016151">
    <property type="term" value="F:nickel cation binding"/>
    <property type="evidence" value="ECO:0007669"/>
    <property type="project" value="UniProtKB-UniRule"/>
</dbReference>
<dbReference type="NCBIfam" id="TIGR02769">
    <property type="entry name" value="nickel_nikE"/>
    <property type="match status" value="1"/>
</dbReference>
<dbReference type="InterPro" id="IPR014137">
    <property type="entry name" value="Nickel_NikE"/>
</dbReference>
<evidence type="ECO:0000256" key="2">
    <source>
        <dbReference type="ARBA" id="ARBA00022475"/>
    </source>
</evidence>
<dbReference type="PANTHER" id="PTHR43776">
    <property type="entry name" value="TRANSPORT ATP-BINDING PROTEIN"/>
    <property type="match status" value="1"/>
</dbReference>
<evidence type="ECO:0000256" key="6">
    <source>
        <dbReference type="ARBA" id="ARBA00022840"/>
    </source>
</evidence>
<dbReference type="InterPro" id="IPR003439">
    <property type="entry name" value="ABC_transporter-like_ATP-bd"/>
</dbReference>
<comment type="subcellular location">
    <subcellularLocation>
        <location evidence="11">Cell inner membrane</location>
        <topology evidence="11">Peripheral membrane protein</topology>
    </subcellularLocation>
</comment>
<keyword evidence="10 11" id="KW-0472">Membrane</keyword>
<dbReference type="AlphaFoldDB" id="A0A085A2L7"/>
<evidence type="ECO:0000313" key="14">
    <source>
        <dbReference type="Proteomes" id="UP000028630"/>
    </source>
</evidence>
<comment type="function">
    <text evidence="11">Part of the ABC transporter complex NikABCDE involved in nickel import. Responsible for energy coupling to the transport system.</text>
</comment>
<dbReference type="EC" id="7.2.2.11" evidence="11"/>
<dbReference type="RefSeq" id="WP_038159003.1">
    <property type="nucleotide sequence ID" value="NZ_JMTB01000095.1"/>
</dbReference>
<keyword evidence="6 11" id="KW-0067">ATP-binding</keyword>
<dbReference type="GO" id="GO:0005524">
    <property type="term" value="F:ATP binding"/>
    <property type="evidence" value="ECO:0007669"/>
    <property type="project" value="UniProtKB-UniRule"/>
</dbReference>
<evidence type="ECO:0000256" key="9">
    <source>
        <dbReference type="ARBA" id="ARBA00023112"/>
    </source>
</evidence>
<keyword evidence="5 11" id="KW-0547">Nucleotide-binding</keyword>
<evidence type="ECO:0000256" key="7">
    <source>
        <dbReference type="ARBA" id="ARBA00022967"/>
    </source>
</evidence>
<keyword evidence="3 11" id="KW-0997">Cell inner membrane</keyword>
<comment type="catalytic activity">
    <reaction evidence="11">
        <text>Ni(2+)(out) + ATP + H2O = Ni(2+)(in) + ADP + phosphate + H(+)</text>
        <dbReference type="Rhea" id="RHEA:15557"/>
        <dbReference type="ChEBI" id="CHEBI:15377"/>
        <dbReference type="ChEBI" id="CHEBI:15378"/>
        <dbReference type="ChEBI" id="CHEBI:30616"/>
        <dbReference type="ChEBI" id="CHEBI:43474"/>
        <dbReference type="ChEBI" id="CHEBI:49786"/>
        <dbReference type="ChEBI" id="CHEBI:456216"/>
        <dbReference type="EC" id="7.2.2.11"/>
    </reaction>
</comment>
<dbReference type="GO" id="GO:0005886">
    <property type="term" value="C:plasma membrane"/>
    <property type="evidence" value="ECO:0007669"/>
    <property type="project" value="UniProtKB-SubCell"/>
</dbReference>
<dbReference type="InterPro" id="IPR027417">
    <property type="entry name" value="P-loop_NTPase"/>
</dbReference>
<keyword evidence="7 11" id="KW-1278">Translocase</keyword>
<evidence type="ECO:0000256" key="10">
    <source>
        <dbReference type="ARBA" id="ARBA00023136"/>
    </source>
</evidence>
<dbReference type="InterPro" id="IPR050319">
    <property type="entry name" value="ABC_transp_ATP-bind"/>
</dbReference>
<evidence type="ECO:0000259" key="12">
    <source>
        <dbReference type="PROSITE" id="PS50893"/>
    </source>
</evidence>
<dbReference type="EMBL" id="JMTB01000095">
    <property type="protein sequence ID" value="KFC04462.1"/>
    <property type="molecule type" value="Genomic_DNA"/>
</dbReference>
<keyword evidence="9 11" id="KW-0921">Nickel transport</keyword>